<dbReference type="InterPro" id="IPR050110">
    <property type="entry name" value="Glyoxalase_II_hydrolase"/>
</dbReference>
<evidence type="ECO:0000259" key="8">
    <source>
        <dbReference type="SMART" id="SM00849"/>
    </source>
</evidence>
<dbReference type="HAMAP" id="MF_01374">
    <property type="entry name" value="Glyoxalase_2"/>
    <property type="match status" value="1"/>
</dbReference>
<comment type="subunit">
    <text evidence="7">Monomer.</text>
</comment>
<name>A0ABV7ES88_9GAMM</name>
<keyword evidence="5 7" id="KW-0378">Hydrolase</keyword>
<proteinExistence type="inferred from homology"/>
<feature type="binding site" evidence="7">
    <location>
        <position position="132"/>
    </location>
    <ligand>
        <name>Zn(2+)</name>
        <dbReference type="ChEBI" id="CHEBI:29105"/>
        <label>2</label>
    </ligand>
</feature>
<evidence type="ECO:0000256" key="4">
    <source>
        <dbReference type="ARBA" id="ARBA00022723"/>
    </source>
</evidence>
<keyword evidence="4 7" id="KW-0479">Metal-binding</keyword>
<feature type="binding site" evidence="7">
    <location>
        <position position="115"/>
    </location>
    <ligand>
        <name>Zn(2+)</name>
        <dbReference type="ChEBI" id="CHEBI:29105"/>
        <label>1</label>
    </ligand>
</feature>
<gene>
    <name evidence="7 9" type="primary">gloB</name>
    <name evidence="9" type="ORF">ACFOSU_12935</name>
</gene>
<evidence type="ECO:0000256" key="7">
    <source>
        <dbReference type="HAMAP-Rule" id="MF_01374"/>
    </source>
</evidence>
<comment type="caution">
    <text evidence="9">The sequence shown here is derived from an EMBL/GenBank/DDBJ whole genome shotgun (WGS) entry which is preliminary data.</text>
</comment>
<keyword evidence="6 7" id="KW-0862">Zinc</keyword>
<dbReference type="EMBL" id="JBHRSS010000006">
    <property type="protein sequence ID" value="MFC3104789.1"/>
    <property type="molecule type" value="Genomic_DNA"/>
</dbReference>
<dbReference type="InterPro" id="IPR035680">
    <property type="entry name" value="Clx_II_MBL"/>
</dbReference>
<dbReference type="Pfam" id="PF00753">
    <property type="entry name" value="Lactamase_B"/>
    <property type="match status" value="1"/>
</dbReference>
<dbReference type="Gene3D" id="3.60.15.10">
    <property type="entry name" value="Ribonuclease Z/Hydroxyacylglutathione hydrolase-like"/>
    <property type="match status" value="1"/>
</dbReference>
<dbReference type="NCBIfam" id="TIGR03413">
    <property type="entry name" value="GSH_gloB"/>
    <property type="match status" value="1"/>
</dbReference>
<evidence type="ECO:0000256" key="5">
    <source>
        <dbReference type="ARBA" id="ARBA00022801"/>
    </source>
</evidence>
<dbReference type="InterPro" id="IPR032282">
    <property type="entry name" value="HAGH_C"/>
</dbReference>
<evidence type="ECO:0000256" key="3">
    <source>
        <dbReference type="ARBA" id="ARBA00006759"/>
    </source>
</evidence>
<comment type="pathway">
    <text evidence="2 7">Secondary metabolite metabolism; methylglyoxal degradation; (R)-lactate from methylglyoxal: step 2/2.</text>
</comment>
<organism evidence="9 10">
    <name type="scientific">Salinisphaera aquimarina</name>
    <dbReference type="NCBI Taxonomy" id="2094031"/>
    <lineage>
        <taxon>Bacteria</taxon>
        <taxon>Pseudomonadati</taxon>
        <taxon>Pseudomonadota</taxon>
        <taxon>Gammaproteobacteria</taxon>
        <taxon>Salinisphaerales</taxon>
        <taxon>Salinisphaeraceae</taxon>
        <taxon>Salinisphaera</taxon>
    </lineage>
</organism>
<dbReference type="CDD" id="cd07723">
    <property type="entry name" value="hydroxyacylglutathione_hydrolase_MBL-fold"/>
    <property type="match status" value="1"/>
</dbReference>
<dbReference type="Proteomes" id="UP001595462">
    <property type="component" value="Unassembled WGS sequence"/>
</dbReference>
<dbReference type="PANTHER" id="PTHR43705:SF1">
    <property type="entry name" value="HYDROXYACYLGLUTATHIONE HYDROLASE GLOB"/>
    <property type="match status" value="1"/>
</dbReference>
<dbReference type="InterPro" id="IPR036866">
    <property type="entry name" value="RibonucZ/Hydroxyglut_hydro"/>
</dbReference>
<dbReference type="PIRSF" id="PIRSF005457">
    <property type="entry name" value="Glx"/>
    <property type="match status" value="1"/>
</dbReference>
<evidence type="ECO:0000313" key="10">
    <source>
        <dbReference type="Proteomes" id="UP001595462"/>
    </source>
</evidence>
<comment type="catalytic activity">
    <reaction evidence="1 7">
        <text>an S-(2-hydroxyacyl)glutathione + H2O = a 2-hydroxy carboxylate + glutathione + H(+)</text>
        <dbReference type="Rhea" id="RHEA:21864"/>
        <dbReference type="ChEBI" id="CHEBI:15377"/>
        <dbReference type="ChEBI" id="CHEBI:15378"/>
        <dbReference type="ChEBI" id="CHEBI:57925"/>
        <dbReference type="ChEBI" id="CHEBI:58896"/>
        <dbReference type="ChEBI" id="CHEBI:71261"/>
        <dbReference type="EC" id="3.1.2.6"/>
    </reaction>
</comment>
<dbReference type="InterPro" id="IPR017782">
    <property type="entry name" value="Hydroxyacylglutathione_Hdrlase"/>
</dbReference>
<dbReference type="SMART" id="SM00849">
    <property type="entry name" value="Lactamase_B"/>
    <property type="match status" value="1"/>
</dbReference>
<comment type="function">
    <text evidence="7">Thiolesterase that catalyzes the hydrolysis of S-D-lactoyl-glutathione to form glutathione and D-lactic acid.</text>
</comment>
<dbReference type="EC" id="3.1.2.6" evidence="7"/>
<dbReference type="PANTHER" id="PTHR43705">
    <property type="entry name" value="HYDROXYACYLGLUTATHIONE HYDROLASE"/>
    <property type="match status" value="1"/>
</dbReference>
<sequence length="258" mass="28035">MLDIKAISALSDNYIWVLAVDGSDTVAVVDPGEAPPVAQYLSDQRLRVGAYLITHHHGDHVGGLDALLAKHPAPVYGPKAEADRIPQIDHPLAGGDRFTLDFLDADFDVIDVPGHTLGHIALTTPGTLLAGDALFRGGCGRVFEGSYAQMQDSLAKLRQLPDDTRVYGGHEYTQKNLAFARTVEPDNDAIKAVIEQVDALRAEHRPSLPATLAEEREINPFLRWDHPDVIAAAQQRAGRAVESPAEVFATIREWKDAS</sequence>
<keyword evidence="10" id="KW-1185">Reference proteome</keyword>
<dbReference type="Pfam" id="PF16123">
    <property type="entry name" value="HAGH_C"/>
    <property type="match status" value="1"/>
</dbReference>
<evidence type="ECO:0000256" key="6">
    <source>
        <dbReference type="ARBA" id="ARBA00022833"/>
    </source>
</evidence>
<feature type="binding site" evidence="7">
    <location>
        <position position="57"/>
    </location>
    <ligand>
        <name>Zn(2+)</name>
        <dbReference type="ChEBI" id="CHEBI:29105"/>
        <label>1</label>
    </ligand>
</feature>
<feature type="domain" description="Metallo-beta-lactamase" evidence="8">
    <location>
        <begin position="12"/>
        <end position="170"/>
    </location>
</feature>
<accession>A0ABV7ES88</accession>
<feature type="binding site" evidence="7">
    <location>
        <position position="132"/>
    </location>
    <ligand>
        <name>Zn(2+)</name>
        <dbReference type="ChEBI" id="CHEBI:29105"/>
        <label>1</label>
    </ligand>
</feature>
<feature type="binding site" evidence="7">
    <location>
        <position position="59"/>
    </location>
    <ligand>
        <name>Zn(2+)</name>
        <dbReference type="ChEBI" id="CHEBI:29105"/>
        <label>2</label>
    </ligand>
</feature>
<feature type="binding site" evidence="7">
    <location>
        <position position="55"/>
    </location>
    <ligand>
        <name>Zn(2+)</name>
        <dbReference type="ChEBI" id="CHEBI:29105"/>
        <label>1</label>
    </ligand>
</feature>
<dbReference type="RefSeq" id="WP_380690273.1">
    <property type="nucleotide sequence ID" value="NZ_JBHRSS010000006.1"/>
</dbReference>
<dbReference type="GO" id="GO:0004416">
    <property type="term" value="F:hydroxyacylglutathione hydrolase activity"/>
    <property type="evidence" value="ECO:0007669"/>
    <property type="project" value="UniProtKB-EC"/>
</dbReference>
<comment type="cofactor">
    <cofactor evidence="7">
        <name>Zn(2+)</name>
        <dbReference type="ChEBI" id="CHEBI:29105"/>
    </cofactor>
    <text evidence="7">Binds 2 Zn(2+) ions per subunit.</text>
</comment>
<feature type="binding site" evidence="7">
    <location>
        <position position="60"/>
    </location>
    <ligand>
        <name>Zn(2+)</name>
        <dbReference type="ChEBI" id="CHEBI:29105"/>
        <label>2</label>
    </ligand>
</feature>
<evidence type="ECO:0000256" key="2">
    <source>
        <dbReference type="ARBA" id="ARBA00004963"/>
    </source>
</evidence>
<dbReference type="SUPFAM" id="SSF56281">
    <property type="entry name" value="Metallo-hydrolase/oxidoreductase"/>
    <property type="match status" value="1"/>
</dbReference>
<comment type="similarity">
    <text evidence="3 7">Belongs to the metallo-beta-lactamase superfamily. Glyoxalase II family.</text>
</comment>
<evidence type="ECO:0000256" key="1">
    <source>
        <dbReference type="ARBA" id="ARBA00001623"/>
    </source>
</evidence>
<protein>
    <recommendedName>
        <fullName evidence="7">Hydroxyacylglutathione hydrolase</fullName>
        <ecNumber evidence="7">3.1.2.6</ecNumber>
    </recommendedName>
    <alternativeName>
        <fullName evidence="7">Glyoxalase II</fullName>
        <shortName evidence="7">Glx II</shortName>
    </alternativeName>
</protein>
<evidence type="ECO:0000313" key="9">
    <source>
        <dbReference type="EMBL" id="MFC3104789.1"/>
    </source>
</evidence>
<reference evidence="10" key="1">
    <citation type="journal article" date="2019" name="Int. J. Syst. Evol. Microbiol.">
        <title>The Global Catalogue of Microorganisms (GCM) 10K type strain sequencing project: providing services to taxonomists for standard genome sequencing and annotation.</title>
        <authorList>
            <consortium name="The Broad Institute Genomics Platform"/>
            <consortium name="The Broad Institute Genome Sequencing Center for Infectious Disease"/>
            <person name="Wu L."/>
            <person name="Ma J."/>
        </authorList>
    </citation>
    <scope>NUCLEOTIDE SEQUENCE [LARGE SCALE GENOMIC DNA]</scope>
    <source>
        <strain evidence="10">KCTC 52640</strain>
    </source>
</reference>
<feature type="binding site" evidence="7">
    <location>
        <position position="170"/>
    </location>
    <ligand>
        <name>Zn(2+)</name>
        <dbReference type="ChEBI" id="CHEBI:29105"/>
        <label>2</label>
    </ligand>
</feature>
<dbReference type="InterPro" id="IPR001279">
    <property type="entry name" value="Metallo-B-lactamas"/>
</dbReference>